<protein>
    <submittedName>
        <fullName evidence="4">Reverse transcriptase domain-containing protein</fullName>
    </submittedName>
</protein>
<feature type="region of interest" description="Disordered" evidence="1">
    <location>
        <begin position="89"/>
        <end position="119"/>
    </location>
</feature>
<accession>A0A183FD36</accession>
<dbReference type="OrthoDB" id="5854130at2759"/>
<dbReference type="Proteomes" id="UP000050761">
    <property type="component" value="Unassembled WGS sequence"/>
</dbReference>
<dbReference type="EMBL" id="UZAH01025272">
    <property type="protein sequence ID" value="VDO60055.1"/>
    <property type="molecule type" value="Genomic_DNA"/>
</dbReference>
<reference evidence="2 3" key="1">
    <citation type="submission" date="2018-11" db="EMBL/GenBank/DDBJ databases">
        <authorList>
            <consortium name="Pathogen Informatics"/>
        </authorList>
    </citation>
    <scope>NUCLEOTIDE SEQUENCE [LARGE SCALE GENOMIC DNA]</scope>
</reference>
<keyword evidence="3" id="KW-1185">Reference proteome</keyword>
<gene>
    <name evidence="2" type="ORF">HPBE_LOCUS4099</name>
</gene>
<reference evidence="4" key="2">
    <citation type="submission" date="2019-09" db="UniProtKB">
        <authorList>
            <consortium name="WormBaseParasite"/>
        </authorList>
    </citation>
    <scope>IDENTIFICATION</scope>
</reference>
<evidence type="ECO:0000313" key="3">
    <source>
        <dbReference type="Proteomes" id="UP000050761"/>
    </source>
</evidence>
<dbReference type="WBParaSite" id="HPBE_0000409801-mRNA-1">
    <property type="protein sequence ID" value="HPBE_0000409801-mRNA-1"/>
    <property type="gene ID" value="HPBE_0000409801"/>
</dbReference>
<name>A0A183FD36_HELPZ</name>
<evidence type="ECO:0000313" key="4">
    <source>
        <dbReference type="WBParaSite" id="HPBE_0000409801-mRNA-1"/>
    </source>
</evidence>
<accession>A0A3P8AFW5</accession>
<organism evidence="3 4">
    <name type="scientific">Heligmosomoides polygyrus</name>
    <name type="common">Parasitic roundworm</name>
    <dbReference type="NCBI Taxonomy" id="6339"/>
    <lineage>
        <taxon>Eukaryota</taxon>
        <taxon>Metazoa</taxon>
        <taxon>Ecdysozoa</taxon>
        <taxon>Nematoda</taxon>
        <taxon>Chromadorea</taxon>
        <taxon>Rhabditida</taxon>
        <taxon>Rhabditina</taxon>
        <taxon>Rhabditomorpha</taxon>
        <taxon>Strongyloidea</taxon>
        <taxon>Heligmosomidae</taxon>
        <taxon>Heligmosomoides</taxon>
    </lineage>
</organism>
<evidence type="ECO:0000313" key="2">
    <source>
        <dbReference type="EMBL" id="VDO60055.1"/>
    </source>
</evidence>
<feature type="compositionally biased region" description="Basic and acidic residues" evidence="1">
    <location>
        <begin position="101"/>
        <end position="111"/>
    </location>
</feature>
<evidence type="ECO:0000256" key="1">
    <source>
        <dbReference type="SAM" id="MobiDB-lite"/>
    </source>
</evidence>
<dbReference type="AlphaFoldDB" id="A0A183FD36"/>
<proteinExistence type="predicted"/>
<sequence>MKVLSVRIAIDHWSGHKRTSKTVVRTPHGIIKKMDITVGVHQESAMSPFLFAPTLDCLVNHLEEGPLRTILCADDIALVADSREELEEKVQFARSPRRQRPAAEREEDEVRQLSAMQRS</sequence>